<feature type="transmembrane region" description="Helical" evidence="16">
    <location>
        <begin position="12"/>
        <end position="30"/>
    </location>
</feature>
<keyword evidence="14" id="KW-1208">Phospholipid metabolism</keyword>
<dbReference type="RefSeq" id="WP_264224366.1">
    <property type="nucleotide sequence ID" value="NZ_CP107716.1"/>
</dbReference>
<evidence type="ECO:0000256" key="14">
    <source>
        <dbReference type="ARBA" id="ARBA00023264"/>
    </source>
</evidence>
<keyword evidence="12 16" id="KW-0472">Membrane</keyword>
<evidence type="ECO:0000256" key="8">
    <source>
        <dbReference type="ARBA" id="ARBA00022692"/>
    </source>
</evidence>
<evidence type="ECO:0000256" key="10">
    <source>
        <dbReference type="ARBA" id="ARBA00022989"/>
    </source>
</evidence>
<evidence type="ECO:0000256" key="5">
    <source>
        <dbReference type="ARBA" id="ARBA00022516"/>
    </source>
</evidence>
<keyword evidence="10 16" id="KW-1133">Transmembrane helix</keyword>
<dbReference type="InterPro" id="IPR025202">
    <property type="entry name" value="PLD-like_dom"/>
</dbReference>
<dbReference type="Pfam" id="PF13396">
    <property type="entry name" value="PLDc_N"/>
    <property type="match status" value="1"/>
</dbReference>
<evidence type="ECO:0000313" key="18">
    <source>
        <dbReference type="EMBL" id="UYQ70677.1"/>
    </source>
</evidence>
<feature type="transmembrane region" description="Helical" evidence="16">
    <location>
        <begin position="42"/>
        <end position="65"/>
    </location>
</feature>
<organism evidence="18 19">
    <name type="scientific">Pelagibacterium flavum</name>
    <dbReference type="NCBI Taxonomy" id="2984530"/>
    <lineage>
        <taxon>Bacteria</taxon>
        <taxon>Pseudomonadati</taxon>
        <taxon>Pseudomonadota</taxon>
        <taxon>Alphaproteobacteria</taxon>
        <taxon>Hyphomicrobiales</taxon>
        <taxon>Devosiaceae</taxon>
        <taxon>Pelagibacterium</taxon>
    </lineage>
</organism>
<keyword evidence="9" id="KW-0677">Repeat</keyword>
<dbReference type="Proteomes" id="UP001163882">
    <property type="component" value="Chromosome"/>
</dbReference>
<dbReference type="PROSITE" id="PS50035">
    <property type="entry name" value="PLD"/>
    <property type="match status" value="2"/>
</dbReference>
<comment type="subcellular location">
    <subcellularLocation>
        <location evidence="3">Cell membrane</location>
        <topology evidence="3">Multi-pass membrane protein</topology>
    </subcellularLocation>
    <subcellularLocation>
        <location evidence="2">Secreted</location>
    </subcellularLocation>
</comment>
<dbReference type="PANTHER" id="PTHR21248">
    <property type="entry name" value="CARDIOLIPIN SYNTHASE"/>
    <property type="match status" value="1"/>
</dbReference>
<dbReference type="Gene3D" id="3.30.870.10">
    <property type="entry name" value="Endonuclease Chain A"/>
    <property type="match status" value="2"/>
</dbReference>
<keyword evidence="6" id="KW-0964">Secreted</keyword>
<proteinExistence type="predicted"/>
<sequence length="479" mass="54669">MDLVRAIADNFSFLATLYLANYALAFVCAVREIMNSRTSQGTIAWLLSLLILPFPTTLIYLLFGWKLFDDYAESQIHSGRSWRLARSEDLRIVDKETSDEWPVLRKVAELPFLYGNSASLLIDGEDTFASIIDGISRAQDYILVQFYIIRDDDLGRRFADALIERADAGVQVYVLYDDAGSSGLPRRYKKRLEDHGVRIFGFNHRHTFLRLYGLTRINYRNHRKNVVVDGIESWVGGHNIGDEYLGKNTKLGRWRDTHVHVTGPAALACALMFREDWLWATGEELPARYPSTIPTPGNQPILVMPTGPADKLEDCAIAFTEVISRARERLWIVSPYFVPGIEVQTALYAASLRGVDVRILLPRKPDHLLVWLASYAHADQMVMHGIKVHRYDKGFLHQKVILCDDQIAGIGTVNFDYRSFNINFEATLWFTDSDMIANIAAMLETDFEGSYLTTERNLRRRSYPFRLLCQGARLFSPIL</sequence>
<keyword evidence="7" id="KW-0808">Transferase</keyword>
<keyword evidence="8 16" id="KW-0812">Transmembrane</keyword>
<evidence type="ECO:0000256" key="7">
    <source>
        <dbReference type="ARBA" id="ARBA00022679"/>
    </source>
</evidence>
<protein>
    <recommendedName>
        <fullName evidence="15">Cardiolipin synthase</fullName>
        <ecNumber evidence="15">2.7.8.-</ecNumber>
    </recommendedName>
</protein>
<evidence type="ECO:0000256" key="4">
    <source>
        <dbReference type="ARBA" id="ARBA00022475"/>
    </source>
</evidence>
<dbReference type="InterPro" id="IPR022924">
    <property type="entry name" value="Cardiolipin_synthase"/>
</dbReference>
<keyword evidence="19" id="KW-1185">Reference proteome</keyword>
<dbReference type="EC" id="2.7.8.-" evidence="15"/>
<evidence type="ECO:0000256" key="6">
    <source>
        <dbReference type="ARBA" id="ARBA00022525"/>
    </source>
</evidence>
<dbReference type="SMART" id="SM00155">
    <property type="entry name" value="PLDc"/>
    <property type="match status" value="2"/>
</dbReference>
<dbReference type="InterPro" id="IPR027379">
    <property type="entry name" value="CLS_N"/>
</dbReference>
<keyword evidence="13" id="KW-0594">Phospholipid biosynthesis</keyword>
<dbReference type="Pfam" id="PF13091">
    <property type="entry name" value="PLDc_2"/>
    <property type="match status" value="2"/>
</dbReference>
<keyword evidence="4" id="KW-1003">Cell membrane</keyword>
<keyword evidence="11" id="KW-0443">Lipid metabolism</keyword>
<evidence type="ECO:0000256" key="13">
    <source>
        <dbReference type="ARBA" id="ARBA00023209"/>
    </source>
</evidence>
<feature type="domain" description="PLD phosphodiesterase" evidence="17">
    <location>
        <begin position="217"/>
        <end position="244"/>
    </location>
</feature>
<dbReference type="EMBL" id="CP107716">
    <property type="protein sequence ID" value="UYQ70677.1"/>
    <property type="molecule type" value="Genomic_DNA"/>
</dbReference>
<evidence type="ECO:0000313" key="19">
    <source>
        <dbReference type="Proteomes" id="UP001163882"/>
    </source>
</evidence>
<comment type="function">
    <text evidence="1">Could be a virulence factor.</text>
</comment>
<reference evidence="18" key="1">
    <citation type="submission" date="2022-10" db="EMBL/GenBank/DDBJ databases">
        <title>YIM 151497 complete genome.</title>
        <authorList>
            <person name="Chen X."/>
        </authorList>
    </citation>
    <scope>NUCLEOTIDE SEQUENCE</scope>
    <source>
        <strain evidence="18">YIM 151497</strain>
    </source>
</reference>
<evidence type="ECO:0000256" key="16">
    <source>
        <dbReference type="SAM" id="Phobius"/>
    </source>
</evidence>
<evidence type="ECO:0000256" key="1">
    <source>
        <dbReference type="ARBA" id="ARBA00003145"/>
    </source>
</evidence>
<dbReference type="InterPro" id="IPR001736">
    <property type="entry name" value="PLipase_D/transphosphatidylase"/>
</dbReference>
<evidence type="ECO:0000256" key="11">
    <source>
        <dbReference type="ARBA" id="ARBA00023098"/>
    </source>
</evidence>
<dbReference type="PANTHER" id="PTHR21248:SF22">
    <property type="entry name" value="PHOSPHOLIPASE D"/>
    <property type="match status" value="1"/>
</dbReference>
<evidence type="ECO:0000256" key="3">
    <source>
        <dbReference type="ARBA" id="ARBA00004651"/>
    </source>
</evidence>
<gene>
    <name evidence="18" type="primary">cls</name>
    <name evidence="18" type="ORF">OF122_11385</name>
</gene>
<dbReference type="NCBIfam" id="TIGR04265">
    <property type="entry name" value="bac_cardiolipin"/>
    <property type="match status" value="1"/>
</dbReference>
<name>A0ABY6IMH3_9HYPH</name>
<evidence type="ECO:0000256" key="15">
    <source>
        <dbReference type="NCBIfam" id="TIGR04265"/>
    </source>
</evidence>
<dbReference type="SUPFAM" id="SSF56024">
    <property type="entry name" value="Phospholipase D/nuclease"/>
    <property type="match status" value="2"/>
</dbReference>
<evidence type="ECO:0000256" key="2">
    <source>
        <dbReference type="ARBA" id="ARBA00004613"/>
    </source>
</evidence>
<keyword evidence="5" id="KW-0444">Lipid biosynthesis</keyword>
<feature type="domain" description="PLD phosphodiesterase" evidence="17">
    <location>
        <begin position="392"/>
        <end position="419"/>
    </location>
</feature>
<accession>A0ABY6IMH3</accession>
<evidence type="ECO:0000259" key="17">
    <source>
        <dbReference type="PROSITE" id="PS50035"/>
    </source>
</evidence>
<evidence type="ECO:0000256" key="12">
    <source>
        <dbReference type="ARBA" id="ARBA00023136"/>
    </source>
</evidence>
<evidence type="ECO:0000256" key="9">
    <source>
        <dbReference type="ARBA" id="ARBA00022737"/>
    </source>
</evidence>